<evidence type="ECO:0000313" key="6">
    <source>
        <dbReference type="Proteomes" id="UP001628179"/>
    </source>
</evidence>
<gene>
    <name evidence="5" type="ORF">MFIFM68171_06542</name>
</gene>
<organism evidence="5 6">
    <name type="scientific">Madurella fahalii</name>
    <dbReference type="NCBI Taxonomy" id="1157608"/>
    <lineage>
        <taxon>Eukaryota</taxon>
        <taxon>Fungi</taxon>
        <taxon>Dikarya</taxon>
        <taxon>Ascomycota</taxon>
        <taxon>Pezizomycotina</taxon>
        <taxon>Sordariomycetes</taxon>
        <taxon>Sordariomycetidae</taxon>
        <taxon>Sordariales</taxon>
        <taxon>Sordariales incertae sedis</taxon>
        <taxon>Madurella</taxon>
    </lineage>
</organism>
<feature type="domain" description="O-methyltransferase C-terminal" evidence="4">
    <location>
        <begin position="240"/>
        <end position="383"/>
    </location>
</feature>
<dbReference type="Pfam" id="PF00891">
    <property type="entry name" value="Methyltransf_2"/>
    <property type="match status" value="1"/>
</dbReference>
<dbReference type="PANTHER" id="PTHR43712">
    <property type="entry name" value="PUTATIVE (AFU_ORTHOLOGUE AFUA_4G14580)-RELATED"/>
    <property type="match status" value="1"/>
</dbReference>
<keyword evidence="3" id="KW-0949">S-adenosyl-L-methionine</keyword>
<reference evidence="5 6" key="1">
    <citation type="submission" date="2024-09" db="EMBL/GenBank/DDBJ databases">
        <title>Itraconazole resistance in Madurella fahalii resulting from another homologue of gene encoding cytochrome P450 14-alpha sterol demethylase (CYP51).</title>
        <authorList>
            <person name="Yoshioka I."/>
            <person name="Fahal A.H."/>
            <person name="Kaneko S."/>
            <person name="Yaguchi T."/>
        </authorList>
    </citation>
    <scope>NUCLEOTIDE SEQUENCE [LARGE SCALE GENOMIC DNA]</scope>
    <source>
        <strain evidence="5 6">IFM 68171</strain>
    </source>
</reference>
<protein>
    <recommendedName>
        <fullName evidence="4">O-methyltransferase C-terminal domain-containing protein</fullName>
    </recommendedName>
</protein>
<name>A0ABQ0GF27_9PEZI</name>
<dbReference type="Gene3D" id="3.40.50.150">
    <property type="entry name" value="Vaccinia Virus protein VP39"/>
    <property type="match status" value="1"/>
</dbReference>
<keyword evidence="1" id="KW-0489">Methyltransferase</keyword>
<dbReference type="Gene3D" id="1.10.10.10">
    <property type="entry name" value="Winged helix-like DNA-binding domain superfamily/Winged helix DNA-binding domain"/>
    <property type="match status" value="1"/>
</dbReference>
<dbReference type="InterPro" id="IPR001077">
    <property type="entry name" value="COMT_C"/>
</dbReference>
<comment type="caution">
    <text evidence="5">The sequence shown here is derived from an EMBL/GenBank/DDBJ whole genome shotgun (WGS) entry which is preliminary data.</text>
</comment>
<evidence type="ECO:0000313" key="5">
    <source>
        <dbReference type="EMBL" id="GAB1316332.1"/>
    </source>
</evidence>
<dbReference type="SUPFAM" id="SSF53335">
    <property type="entry name" value="S-adenosyl-L-methionine-dependent methyltransferases"/>
    <property type="match status" value="1"/>
</dbReference>
<keyword evidence="2" id="KW-0808">Transferase</keyword>
<dbReference type="InterPro" id="IPR016461">
    <property type="entry name" value="COMT-like"/>
</dbReference>
<dbReference type="PIRSF" id="PIRSF005739">
    <property type="entry name" value="O-mtase"/>
    <property type="match status" value="1"/>
</dbReference>
<dbReference type="PROSITE" id="PS51683">
    <property type="entry name" value="SAM_OMT_II"/>
    <property type="match status" value="1"/>
</dbReference>
<dbReference type="InterPro" id="IPR029063">
    <property type="entry name" value="SAM-dependent_MTases_sf"/>
</dbReference>
<proteinExistence type="predicted"/>
<accession>A0ABQ0GF27</accession>
<dbReference type="RefSeq" id="XP_070918063.1">
    <property type="nucleotide sequence ID" value="XM_071061962.1"/>
</dbReference>
<evidence type="ECO:0000256" key="3">
    <source>
        <dbReference type="ARBA" id="ARBA00022691"/>
    </source>
</evidence>
<dbReference type="InterPro" id="IPR036388">
    <property type="entry name" value="WH-like_DNA-bd_sf"/>
</dbReference>
<dbReference type="GeneID" id="98177285"/>
<evidence type="ECO:0000259" key="4">
    <source>
        <dbReference type="Pfam" id="PF00891"/>
    </source>
</evidence>
<evidence type="ECO:0000256" key="2">
    <source>
        <dbReference type="ARBA" id="ARBA00022679"/>
    </source>
</evidence>
<evidence type="ECO:0000256" key="1">
    <source>
        <dbReference type="ARBA" id="ARBA00022603"/>
    </source>
</evidence>
<keyword evidence="6" id="KW-1185">Reference proteome</keyword>
<dbReference type="Proteomes" id="UP001628179">
    <property type="component" value="Unassembled WGS sequence"/>
</dbReference>
<sequence>MATHALASKLDALAERLSTAAQQLRLGTISLENDTHERMGLVMAGIGLADMVSQPKDKMLLPLIQFAHFTAVRMFIKWKAFEKIPLADDAAISYGELAAQLGADISLITRFGGCLVANGTLRQIGTDKIAHTELSKCYASENPIWAMVHLGFDSQLPSFVAMPRYFDHFGMVEPTDRLQTVYAFAEDQLGSTVWEIIRKDELRLKTSTLAMGGVEEHLPALGSYDLGWAVQAAANSADRPLVVDVGGGKGQALKSIFAATPGLPRHRCVLEDLAEVIEASKDDAELADVKKLAIDFHKEQPVKGALVYYMRRCLHDYSDEECVGVLQHISSAMAADSKLLIVETLMTNPPSPLQAAMDLMMLTFSGKERTLEGFKAITGRAGLKITGVSEIPGFNAVIECGLA</sequence>
<dbReference type="PANTHER" id="PTHR43712:SF16">
    <property type="entry name" value="O-METHYLTRANSFERASE ELCB"/>
    <property type="match status" value="1"/>
</dbReference>
<dbReference type="EMBL" id="BAAFSV010000003">
    <property type="protein sequence ID" value="GAB1316332.1"/>
    <property type="molecule type" value="Genomic_DNA"/>
</dbReference>